<dbReference type="PANTHER" id="PTHR14398:SF0">
    <property type="entry name" value="ZINC FINGER PROTEIN SWM"/>
    <property type="match status" value="1"/>
</dbReference>
<evidence type="ECO:0000313" key="9">
    <source>
        <dbReference type="EMBL" id="ORY25081.1"/>
    </source>
</evidence>
<evidence type="ECO:0000256" key="2">
    <source>
        <dbReference type="ARBA" id="ARBA00022771"/>
    </source>
</evidence>
<gene>
    <name evidence="9" type="ORF">BCR39DRAFT_545231</name>
</gene>
<dbReference type="PROSITE" id="PS50103">
    <property type="entry name" value="ZF_C3H1"/>
    <property type="match status" value="1"/>
</dbReference>
<evidence type="ECO:0000259" key="8">
    <source>
        <dbReference type="PROSITE" id="PS50103"/>
    </source>
</evidence>
<dbReference type="PANTHER" id="PTHR14398">
    <property type="entry name" value="RNA RECOGNITION RRM/RNP DOMAIN"/>
    <property type="match status" value="1"/>
</dbReference>
<keyword evidence="10" id="KW-1185">Reference proteome</keyword>
<protein>
    <recommendedName>
        <fullName evidence="8">C3H1-type domain-containing protein</fullName>
    </recommendedName>
</protein>
<evidence type="ECO:0000256" key="4">
    <source>
        <dbReference type="ARBA" id="ARBA00022884"/>
    </source>
</evidence>
<dbReference type="Proteomes" id="UP000193986">
    <property type="component" value="Unassembled WGS sequence"/>
</dbReference>
<dbReference type="SMART" id="SM00356">
    <property type="entry name" value="ZnF_C3H1"/>
    <property type="match status" value="1"/>
</dbReference>
<evidence type="ECO:0000256" key="7">
    <source>
        <dbReference type="SAM" id="MobiDB-lite"/>
    </source>
</evidence>
<dbReference type="InParanoid" id="A0A1Y2ARA4"/>
<dbReference type="GO" id="GO:0005634">
    <property type="term" value="C:nucleus"/>
    <property type="evidence" value="ECO:0007669"/>
    <property type="project" value="TreeGrafter"/>
</dbReference>
<evidence type="ECO:0000256" key="6">
    <source>
        <dbReference type="SAM" id="Coils"/>
    </source>
</evidence>
<keyword evidence="6" id="KW-0175">Coiled coil</keyword>
<dbReference type="InterPro" id="IPR000571">
    <property type="entry name" value="Znf_CCCH"/>
</dbReference>
<dbReference type="OrthoDB" id="443401at2759"/>
<feature type="compositionally biased region" description="Pro residues" evidence="7">
    <location>
        <begin position="232"/>
        <end position="254"/>
    </location>
</feature>
<sequence length="654" mass="70685">MPFQESHDLPEFRAWLITTLEPMCDADPAVMSDYIVALLKHDAVMSDEQWREFITRELADFLEEKSRSFVDLLFTTLQNKSFLPPPVVASAPAPAIVSSYRPSAPTGPAALRQEPIAGPSKLPQNGSSITNGRAIEQDVEMGAQPGVQQPGQQQAQPGGKRGKCYDYHERGFCMRGANCPYEHDADVIIPTPEMMFNNFQQPMPFPPQSGRGGRPPRGGRGGPVPNGGGMPPHMPFPFPGMPFMPFPPGGPPGPGGNGNGAGGGHARPPREHQFWGSNTPPADRTGSTLVITDIPAPFLSHSAIQNEFSKFGEVTNIAVDGPGKRALVSFATNREAFLAWKSDDAVFGSRHVKTLWHRPRPGQGGAGLQALEKSAGLVKNLNGQPVQPVKPKQSAAEVLAATLAELEKKERESKRETMIAEQKVLLKRAQEGSKEEKMTILTRLKALNKEMAELDKPLPASTDVLSNGEGGSDKEKLDKELQRLGMETTKSGDEEELLRLSAQLSALRDKANNLGINASTRYSPYSRGAPRGRGARARGRGRGGSSSFPPRPMRLDNRTRTIIVTGDALAGADANNVKEWYEGHGGNVIESEGGWTIGFPDRGMAEKVMAMGTKDLPGGIQANWHHPSIPATEGMGEVEMEDEGVRRGEADEDE</sequence>
<dbReference type="InterPro" id="IPR035979">
    <property type="entry name" value="RBD_domain_sf"/>
</dbReference>
<dbReference type="InterPro" id="IPR012677">
    <property type="entry name" value="Nucleotide-bd_a/b_plait_sf"/>
</dbReference>
<feature type="compositionally biased region" description="Gly residues" evidence="7">
    <location>
        <begin position="210"/>
        <end position="230"/>
    </location>
</feature>
<dbReference type="GO" id="GO:0003723">
    <property type="term" value="F:RNA binding"/>
    <property type="evidence" value="ECO:0007669"/>
    <property type="project" value="UniProtKB-KW"/>
</dbReference>
<dbReference type="STRING" id="71784.A0A1Y2ARA4"/>
<dbReference type="SUPFAM" id="SSF54928">
    <property type="entry name" value="RNA-binding domain, RBD"/>
    <property type="match status" value="1"/>
</dbReference>
<organism evidence="9 10">
    <name type="scientific">Naematelia encephala</name>
    <dbReference type="NCBI Taxonomy" id="71784"/>
    <lineage>
        <taxon>Eukaryota</taxon>
        <taxon>Fungi</taxon>
        <taxon>Dikarya</taxon>
        <taxon>Basidiomycota</taxon>
        <taxon>Agaricomycotina</taxon>
        <taxon>Tremellomycetes</taxon>
        <taxon>Tremellales</taxon>
        <taxon>Naemateliaceae</taxon>
        <taxon>Naematelia</taxon>
    </lineage>
</organism>
<name>A0A1Y2ARA4_9TREE</name>
<keyword evidence="1 5" id="KW-0479">Metal-binding</keyword>
<feature type="coiled-coil region" evidence="6">
    <location>
        <begin position="392"/>
        <end position="423"/>
    </location>
</feature>
<dbReference type="Gene3D" id="3.30.70.330">
    <property type="match status" value="1"/>
</dbReference>
<keyword evidence="2 5" id="KW-0863">Zinc-finger</keyword>
<dbReference type="Pfam" id="PF01480">
    <property type="entry name" value="PWI"/>
    <property type="match status" value="1"/>
</dbReference>
<feature type="region of interest" description="Disordered" evidence="7">
    <location>
        <begin position="518"/>
        <end position="554"/>
    </location>
</feature>
<proteinExistence type="predicted"/>
<comment type="caution">
    <text evidence="9">The sequence shown here is derived from an EMBL/GenBank/DDBJ whole genome shotgun (WGS) entry which is preliminary data.</text>
</comment>
<dbReference type="InterPro" id="IPR045137">
    <property type="entry name" value="RBM26/27"/>
</dbReference>
<feature type="region of interest" description="Disordered" evidence="7">
    <location>
        <begin position="202"/>
        <end position="270"/>
    </location>
</feature>
<accession>A0A1Y2ARA4</accession>
<evidence type="ECO:0000256" key="3">
    <source>
        <dbReference type="ARBA" id="ARBA00022833"/>
    </source>
</evidence>
<evidence type="ECO:0000256" key="1">
    <source>
        <dbReference type="ARBA" id="ARBA00022723"/>
    </source>
</evidence>
<dbReference type="EMBL" id="MCFC01000061">
    <property type="protein sequence ID" value="ORY25081.1"/>
    <property type="molecule type" value="Genomic_DNA"/>
</dbReference>
<feature type="region of interest" description="Disordered" evidence="7">
    <location>
        <begin position="628"/>
        <end position="654"/>
    </location>
</feature>
<feature type="compositionally biased region" description="Basic and acidic residues" evidence="7">
    <location>
        <begin position="643"/>
        <end position="654"/>
    </location>
</feature>
<feature type="compositionally biased region" description="Gly residues" evidence="7">
    <location>
        <begin position="255"/>
        <end position="265"/>
    </location>
</feature>
<dbReference type="GO" id="GO:0008270">
    <property type="term" value="F:zinc ion binding"/>
    <property type="evidence" value="ECO:0007669"/>
    <property type="project" value="UniProtKB-KW"/>
</dbReference>
<reference evidence="9 10" key="1">
    <citation type="submission" date="2016-07" db="EMBL/GenBank/DDBJ databases">
        <title>Pervasive Adenine N6-methylation of Active Genes in Fungi.</title>
        <authorList>
            <consortium name="DOE Joint Genome Institute"/>
            <person name="Mondo S.J."/>
            <person name="Dannebaum R.O."/>
            <person name="Kuo R.C."/>
            <person name="Labutti K."/>
            <person name="Haridas S."/>
            <person name="Kuo A."/>
            <person name="Salamov A."/>
            <person name="Ahrendt S.R."/>
            <person name="Lipzen A."/>
            <person name="Sullivan W."/>
            <person name="Andreopoulos W.B."/>
            <person name="Clum A."/>
            <person name="Lindquist E."/>
            <person name="Daum C."/>
            <person name="Ramamoorthy G.K."/>
            <person name="Gryganskyi A."/>
            <person name="Culley D."/>
            <person name="Magnuson J.K."/>
            <person name="James T.Y."/>
            <person name="O'Malley M.A."/>
            <person name="Stajich J.E."/>
            <person name="Spatafora J.W."/>
            <person name="Visel A."/>
            <person name="Grigoriev I.V."/>
        </authorList>
    </citation>
    <scope>NUCLEOTIDE SEQUENCE [LARGE SCALE GENOMIC DNA]</scope>
    <source>
        <strain evidence="9 10">68-887.2</strain>
    </source>
</reference>
<keyword evidence="4" id="KW-0694">RNA-binding</keyword>
<dbReference type="FunCoup" id="A0A1Y2ARA4">
    <property type="interactions" value="545"/>
</dbReference>
<keyword evidence="3 5" id="KW-0862">Zinc</keyword>
<dbReference type="AlphaFoldDB" id="A0A1Y2ARA4"/>
<evidence type="ECO:0000313" key="10">
    <source>
        <dbReference type="Proteomes" id="UP000193986"/>
    </source>
</evidence>
<feature type="domain" description="C3H1-type" evidence="8">
    <location>
        <begin position="158"/>
        <end position="186"/>
    </location>
</feature>
<dbReference type="SUPFAM" id="SSF90229">
    <property type="entry name" value="CCCH zinc finger"/>
    <property type="match status" value="1"/>
</dbReference>
<dbReference type="InterPro" id="IPR036855">
    <property type="entry name" value="Znf_CCCH_sf"/>
</dbReference>
<feature type="zinc finger region" description="C3H1-type" evidence="5">
    <location>
        <begin position="158"/>
        <end position="186"/>
    </location>
</feature>
<feature type="region of interest" description="Disordered" evidence="7">
    <location>
        <begin position="104"/>
        <end position="129"/>
    </location>
</feature>
<evidence type="ECO:0000256" key="5">
    <source>
        <dbReference type="PROSITE-ProRule" id="PRU00723"/>
    </source>
</evidence>
<dbReference type="InterPro" id="IPR002483">
    <property type="entry name" value="PWI_dom"/>
</dbReference>